<proteinExistence type="predicted"/>
<dbReference type="HOGENOM" id="CLU_3277531_0_0_9"/>
<dbReference type="EMBL" id="AEXY01000004">
    <property type="protein sequence ID" value="EGD37455.1"/>
    <property type="molecule type" value="Genomic_DNA"/>
</dbReference>
<organism evidence="1 2">
    <name type="scientific">Streptococcus sanguinis SK150</name>
    <dbReference type="NCBI Taxonomy" id="888811"/>
    <lineage>
        <taxon>Bacteria</taxon>
        <taxon>Bacillati</taxon>
        <taxon>Bacillota</taxon>
        <taxon>Bacilli</taxon>
        <taxon>Lactobacillales</taxon>
        <taxon>Streptococcaceae</taxon>
        <taxon>Streptococcus</taxon>
    </lineage>
</organism>
<sequence>MKIEKTYKVAQNGLSDELLSVGEFSLFQVLFAISEPSAFIF</sequence>
<accession>F0IK34</accession>
<gene>
    <name evidence="1" type="ORF">HMPREF9383_0486</name>
</gene>
<name>F0IK34_STRSA</name>
<dbReference type="AlphaFoldDB" id="F0IK34"/>
<dbReference type="PATRIC" id="fig|888811.3.peg.482"/>
<reference evidence="1 2" key="1">
    <citation type="submission" date="2011-02" db="EMBL/GenBank/DDBJ databases">
        <authorList>
            <person name="Muzny D."/>
            <person name="Qin X."/>
            <person name="Deng J."/>
            <person name="Jiang H."/>
            <person name="Liu Y."/>
            <person name="Qu J."/>
            <person name="Song X.-Z."/>
            <person name="Zhang L."/>
            <person name="Thornton R."/>
            <person name="Coyle M."/>
            <person name="Francisco L."/>
            <person name="Jackson L."/>
            <person name="Javaid M."/>
            <person name="Korchina V."/>
            <person name="Kovar C."/>
            <person name="Mata R."/>
            <person name="Mathew T."/>
            <person name="Ngo R."/>
            <person name="Nguyen L."/>
            <person name="Nguyen N."/>
            <person name="Okwuonu G."/>
            <person name="Ongeri F."/>
            <person name="Pham C."/>
            <person name="Simmons D."/>
            <person name="Wilczek-Boney K."/>
            <person name="Hale W."/>
            <person name="Jakkamsetti A."/>
            <person name="Pham P."/>
            <person name="Ruth R."/>
            <person name="San Lucas F."/>
            <person name="Warren J."/>
            <person name="Zhang J."/>
            <person name="Zhao Z."/>
            <person name="Zhou C."/>
            <person name="Zhu D."/>
            <person name="Lee S."/>
            <person name="Bess C."/>
            <person name="Blankenburg K."/>
            <person name="Forbes L."/>
            <person name="Fu Q."/>
            <person name="Gubbala S."/>
            <person name="Hirani K."/>
            <person name="Jayaseelan J.C."/>
            <person name="Lara F."/>
            <person name="Munidasa M."/>
            <person name="Palculict T."/>
            <person name="Patil S."/>
            <person name="Pu L.-L."/>
            <person name="Saada N."/>
            <person name="Tang L."/>
            <person name="Weissenberger G."/>
            <person name="Zhu Y."/>
            <person name="Hemphill L."/>
            <person name="Shang Y."/>
            <person name="Youmans B."/>
            <person name="Ayvaz T."/>
            <person name="Ross M."/>
            <person name="Santibanez J."/>
            <person name="Aqrawi P."/>
            <person name="Gross S."/>
            <person name="Joshi V."/>
            <person name="Fowler G."/>
            <person name="Nazareth L."/>
            <person name="Reid J."/>
            <person name="Worley K."/>
            <person name="Petrosino J."/>
            <person name="Highlander S."/>
            <person name="Gibbs R."/>
        </authorList>
    </citation>
    <scope>NUCLEOTIDE SEQUENCE [LARGE SCALE GENOMIC DNA]</scope>
    <source>
        <strain evidence="1 2">SK150</strain>
    </source>
</reference>
<evidence type="ECO:0000313" key="1">
    <source>
        <dbReference type="EMBL" id="EGD37455.1"/>
    </source>
</evidence>
<protein>
    <submittedName>
        <fullName evidence="1">Uncharacterized protein</fullName>
    </submittedName>
</protein>
<dbReference type="Proteomes" id="UP000003530">
    <property type="component" value="Unassembled WGS sequence"/>
</dbReference>
<evidence type="ECO:0000313" key="2">
    <source>
        <dbReference type="Proteomes" id="UP000003530"/>
    </source>
</evidence>
<comment type="caution">
    <text evidence="1">The sequence shown here is derived from an EMBL/GenBank/DDBJ whole genome shotgun (WGS) entry which is preliminary data.</text>
</comment>